<gene>
    <name evidence="1" type="ORF">D7X96_05030</name>
</gene>
<name>A0A3A8QXK0_9BACT</name>
<dbReference type="EMBL" id="RAWM01000008">
    <property type="protein sequence ID" value="RKH72448.1"/>
    <property type="molecule type" value="Genomic_DNA"/>
</dbReference>
<keyword evidence="2" id="KW-1185">Reference proteome</keyword>
<dbReference type="RefSeq" id="WP_121769119.1">
    <property type="nucleotide sequence ID" value="NZ_RAWM01000008.1"/>
</dbReference>
<organism evidence="1 2">
    <name type="scientific">Corallococcus interemptor</name>
    <dbReference type="NCBI Taxonomy" id="2316720"/>
    <lineage>
        <taxon>Bacteria</taxon>
        <taxon>Pseudomonadati</taxon>
        <taxon>Myxococcota</taxon>
        <taxon>Myxococcia</taxon>
        <taxon>Myxococcales</taxon>
        <taxon>Cystobacterineae</taxon>
        <taxon>Myxococcaceae</taxon>
        <taxon>Corallococcus</taxon>
    </lineage>
</organism>
<evidence type="ECO:0000313" key="2">
    <source>
        <dbReference type="Proteomes" id="UP000282656"/>
    </source>
</evidence>
<dbReference type="AlphaFoldDB" id="A0A3A8QXK0"/>
<protein>
    <submittedName>
        <fullName evidence="1">Uncharacterized protein</fullName>
    </submittedName>
</protein>
<comment type="caution">
    <text evidence="1">The sequence shown here is derived from an EMBL/GenBank/DDBJ whole genome shotgun (WGS) entry which is preliminary data.</text>
</comment>
<sequence length="117" mass="12174">MNPDAPSLARGEALLRHGTGGDAVRSAEPAPAIQELGALAGAGQAWTSCSARASVYLFDSYAEASTAQVRLMKQVPEGKQGRGTVNGDWLIWATADATDEAGRDVIERVVSAFAGEE</sequence>
<dbReference type="OrthoDB" id="5524375at2"/>
<evidence type="ECO:0000313" key="1">
    <source>
        <dbReference type="EMBL" id="RKH72448.1"/>
    </source>
</evidence>
<accession>A0A3A8QXK0</accession>
<dbReference type="Proteomes" id="UP000282656">
    <property type="component" value="Unassembled WGS sequence"/>
</dbReference>
<proteinExistence type="predicted"/>
<reference evidence="2" key="1">
    <citation type="submission" date="2018-09" db="EMBL/GenBank/DDBJ databases">
        <authorList>
            <person name="Livingstone P.G."/>
            <person name="Whitworth D.E."/>
        </authorList>
    </citation>
    <scope>NUCLEOTIDE SEQUENCE [LARGE SCALE GENOMIC DNA]</scope>
    <source>
        <strain evidence="2">AB047A</strain>
    </source>
</reference>